<dbReference type="AlphaFoldDB" id="A0A345XUC5"/>
<dbReference type="RefSeq" id="WP_208881286.1">
    <property type="nucleotide sequence ID" value="NZ_CP031320.1"/>
</dbReference>
<feature type="domain" description="DUF6924" evidence="1">
    <location>
        <begin position="11"/>
        <end position="137"/>
    </location>
</feature>
<dbReference type="Pfam" id="PF21962">
    <property type="entry name" value="DUF6924"/>
    <property type="match status" value="1"/>
</dbReference>
<name>A0A345XUC5_9ACTN</name>
<evidence type="ECO:0000313" key="2">
    <source>
        <dbReference type="EMBL" id="AXK35241.1"/>
    </source>
</evidence>
<gene>
    <name evidence="2" type="ORF">DVA86_23980</name>
</gene>
<dbReference type="KEGG" id="sarm:DVA86_23980"/>
<proteinExistence type="predicted"/>
<evidence type="ECO:0000313" key="3">
    <source>
        <dbReference type="Proteomes" id="UP000254425"/>
    </source>
</evidence>
<dbReference type="InterPro" id="IPR053832">
    <property type="entry name" value="DUF6924"/>
</dbReference>
<evidence type="ECO:0000259" key="1">
    <source>
        <dbReference type="Pfam" id="PF21962"/>
    </source>
</evidence>
<sequence>MNRIPSHDFPLAIRTDFSDDEAWDAFVAAMDEPDGGDDSVADVELFDDPAYRDLTSDELMQLLPEDYEDSFFVVVDGPALASPELPVLIVDLLHEPGRSFRVTAAELPEIEANLSISNMDFFDYADSVEEDGVFRGFPERGDASRALRGAGD</sequence>
<accession>A0A345XUC5</accession>
<protein>
    <recommendedName>
        <fullName evidence="1">DUF6924 domain-containing protein</fullName>
    </recommendedName>
</protein>
<reference evidence="2 3" key="1">
    <citation type="submission" date="2018-07" db="EMBL/GenBank/DDBJ databases">
        <title>Draft genome of the type strain Streptomyces armeniacus ATCC 15676.</title>
        <authorList>
            <person name="Labana P."/>
            <person name="Gosse J.T."/>
            <person name="Boddy C.N."/>
        </authorList>
    </citation>
    <scope>NUCLEOTIDE SEQUENCE [LARGE SCALE GENOMIC DNA]</scope>
    <source>
        <strain evidence="2 3">ATCC 15676</strain>
    </source>
</reference>
<dbReference type="Proteomes" id="UP000254425">
    <property type="component" value="Chromosome"/>
</dbReference>
<dbReference type="EMBL" id="CP031320">
    <property type="protein sequence ID" value="AXK35241.1"/>
    <property type="molecule type" value="Genomic_DNA"/>
</dbReference>
<organism evidence="2 3">
    <name type="scientific">Streptomyces armeniacus</name>
    <dbReference type="NCBI Taxonomy" id="83291"/>
    <lineage>
        <taxon>Bacteria</taxon>
        <taxon>Bacillati</taxon>
        <taxon>Actinomycetota</taxon>
        <taxon>Actinomycetes</taxon>
        <taxon>Kitasatosporales</taxon>
        <taxon>Streptomycetaceae</taxon>
        <taxon>Streptomyces</taxon>
    </lineage>
</organism>
<keyword evidence="3" id="KW-1185">Reference proteome</keyword>